<dbReference type="SUPFAM" id="SSF54236">
    <property type="entry name" value="Ubiquitin-like"/>
    <property type="match status" value="1"/>
</dbReference>
<gene>
    <name evidence="3" type="ORF">AMSG_00201</name>
</gene>
<proteinExistence type="predicted"/>
<feature type="region of interest" description="Disordered" evidence="1">
    <location>
        <begin position="215"/>
        <end position="263"/>
    </location>
</feature>
<evidence type="ECO:0000259" key="2">
    <source>
        <dbReference type="PROSITE" id="PS50033"/>
    </source>
</evidence>
<dbReference type="GO" id="GO:0005634">
    <property type="term" value="C:nucleus"/>
    <property type="evidence" value="ECO:0007669"/>
    <property type="project" value="TreeGrafter"/>
</dbReference>
<organism evidence="3 4">
    <name type="scientific">Thecamonas trahens ATCC 50062</name>
    <dbReference type="NCBI Taxonomy" id="461836"/>
    <lineage>
        <taxon>Eukaryota</taxon>
        <taxon>Apusozoa</taxon>
        <taxon>Apusomonadida</taxon>
        <taxon>Apusomonadidae</taxon>
        <taxon>Thecamonas</taxon>
    </lineage>
</organism>
<dbReference type="Gene3D" id="3.10.20.90">
    <property type="entry name" value="Phosphatidylinositol 3-kinase Catalytic Subunit, Chain A, domain 1"/>
    <property type="match status" value="2"/>
</dbReference>
<dbReference type="GO" id="GO:0006886">
    <property type="term" value="P:intracellular protein transport"/>
    <property type="evidence" value="ECO:0007669"/>
    <property type="project" value="TreeGrafter"/>
</dbReference>
<dbReference type="eggNOG" id="KOG2699">
    <property type="taxonomic scope" value="Eukaryota"/>
</dbReference>
<dbReference type="Pfam" id="PF11470">
    <property type="entry name" value="TUG-UBL1"/>
    <property type="match status" value="1"/>
</dbReference>
<dbReference type="OMA" id="SIRCANI"/>
<dbReference type="InterPro" id="IPR001012">
    <property type="entry name" value="UBX_dom"/>
</dbReference>
<dbReference type="GO" id="GO:0012506">
    <property type="term" value="C:vesicle membrane"/>
    <property type="evidence" value="ECO:0007669"/>
    <property type="project" value="TreeGrafter"/>
</dbReference>
<feature type="compositionally biased region" description="Basic and acidic residues" evidence="1">
    <location>
        <begin position="230"/>
        <end position="239"/>
    </location>
</feature>
<sequence>MPTLCVAYIDAAGRSSKLRLQATPSATPSALAANAAAAANLPTDGAVLLHAGRPLEPETPLRLLNLPTGAILNLRVASREAASPSSSSPPPMSAAGGPRAFEDALAALAAERDALATASASLEPLTKALQLVLKIVGNVLTHPGEARYRELPLTSKAYSLKIAPVTGAVLALHAAGFVRNDDAGCLQLPATASDAPLRTARALLTSFLRGLASPPADAPATGALPAPPVHTRDKGKDEAGESGAAAESTRSGVAPMEVAGEDGSGPQIVRMAANAAAAAAAEEDLAAVRSMSSEDEAAWQAKVARASAPVARALGVWDPANGAPPAPPPADAALLADESALFAAAARDLRDKAQALVNAPLKTRALRAREEEAKAMRFERCTIRVRLPDGWIVQACFAPLERVQALYDAITALLQPESPAAQQLVLYITPPRTVLDPATTFYAAGLVPGARVFAASGTLTPTAKALSPPPSIYPSASPVAASSSSTASTARAAPKPKPKASGKKKKPSWLKL</sequence>
<accession>A0A0L0D468</accession>
<reference evidence="3 4" key="1">
    <citation type="submission" date="2010-05" db="EMBL/GenBank/DDBJ databases">
        <title>The Genome Sequence of Thecamonas trahens ATCC 50062.</title>
        <authorList>
            <consortium name="The Broad Institute Genome Sequencing Platform"/>
            <person name="Russ C."/>
            <person name="Cuomo C."/>
            <person name="Shea T."/>
            <person name="Young S.K."/>
            <person name="Zeng Q."/>
            <person name="Koehrsen M."/>
            <person name="Haas B."/>
            <person name="Borodovsky M."/>
            <person name="Guigo R."/>
            <person name="Alvarado L."/>
            <person name="Berlin A."/>
            <person name="Bochicchio J."/>
            <person name="Borenstein D."/>
            <person name="Chapman S."/>
            <person name="Chen Z."/>
            <person name="Freedman E."/>
            <person name="Gellesch M."/>
            <person name="Goldberg J."/>
            <person name="Griggs A."/>
            <person name="Gujja S."/>
            <person name="Heilman E."/>
            <person name="Heiman D."/>
            <person name="Hepburn T."/>
            <person name="Howarth C."/>
            <person name="Jen D."/>
            <person name="Larson L."/>
            <person name="Mehta T."/>
            <person name="Park D."/>
            <person name="Pearson M."/>
            <person name="Roberts A."/>
            <person name="Saif S."/>
            <person name="Shenoy N."/>
            <person name="Sisk P."/>
            <person name="Stolte C."/>
            <person name="Sykes S."/>
            <person name="Thomson T."/>
            <person name="Walk T."/>
            <person name="White J."/>
            <person name="Yandava C."/>
            <person name="Burger G."/>
            <person name="Gray M.W."/>
            <person name="Holland P.W.H."/>
            <person name="King N."/>
            <person name="Lang F.B.F."/>
            <person name="Roger A.J."/>
            <person name="Ruiz-Trillo I."/>
            <person name="Lander E."/>
            <person name="Nusbaum C."/>
        </authorList>
    </citation>
    <scope>NUCLEOTIDE SEQUENCE [LARGE SCALE GENOMIC DNA]</scope>
    <source>
        <strain evidence="3 4">ATCC 50062</strain>
    </source>
</reference>
<dbReference type="RefSeq" id="XP_013763063.1">
    <property type="nucleotide sequence ID" value="XM_013907609.1"/>
</dbReference>
<dbReference type="PANTHER" id="PTHR46467">
    <property type="entry name" value="TETHER CONTAINING UBX DOMAIN FOR GLUT4"/>
    <property type="match status" value="1"/>
</dbReference>
<feature type="compositionally biased region" description="Low complexity" evidence="1">
    <location>
        <begin position="475"/>
        <end position="493"/>
    </location>
</feature>
<dbReference type="Gene3D" id="1.20.58.2190">
    <property type="match status" value="1"/>
</dbReference>
<dbReference type="GeneID" id="25560020"/>
<feature type="compositionally biased region" description="Low complexity" evidence="1">
    <location>
        <begin position="241"/>
        <end position="252"/>
    </location>
</feature>
<keyword evidence="4" id="KW-1185">Reference proteome</keyword>
<feature type="region of interest" description="Disordered" evidence="1">
    <location>
        <begin position="475"/>
        <end position="512"/>
    </location>
</feature>
<dbReference type="GO" id="GO:0005737">
    <property type="term" value="C:cytoplasm"/>
    <property type="evidence" value="ECO:0007669"/>
    <property type="project" value="TreeGrafter"/>
</dbReference>
<dbReference type="InterPro" id="IPR036339">
    <property type="entry name" value="PUB-like_dom_sf"/>
</dbReference>
<dbReference type="InterPro" id="IPR021569">
    <property type="entry name" value="TUG-UBL1"/>
</dbReference>
<dbReference type="OrthoDB" id="440781at2759"/>
<feature type="domain" description="UBX" evidence="2">
    <location>
        <begin position="376"/>
        <end position="454"/>
    </location>
</feature>
<evidence type="ECO:0000256" key="1">
    <source>
        <dbReference type="SAM" id="MobiDB-lite"/>
    </source>
</evidence>
<evidence type="ECO:0000313" key="3">
    <source>
        <dbReference type="EMBL" id="KNC46083.1"/>
    </source>
</evidence>
<dbReference type="STRING" id="461836.A0A0L0D468"/>
<name>A0A0L0D468_THETB</name>
<evidence type="ECO:0000313" key="4">
    <source>
        <dbReference type="Proteomes" id="UP000054408"/>
    </source>
</evidence>
<dbReference type="SUPFAM" id="SSF143503">
    <property type="entry name" value="PUG domain-like"/>
    <property type="match status" value="1"/>
</dbReference>
<dbReference type="Proteomes" id="UP000054408">
    <property type="component" value="Unassembled WGS sequence"/>
</dbReference>
<protein>
    <recommendedName>
        <fullName evidence="2">UBX domain-containing protein</fullName>
    </recommendedName>
</protein>
<dbReference type="CDD" id="cd09212">
    <property type="entry name" value="PUB"/>
    <property type="match status" value="1"/>
</dbReference>
<feature type="compositionally biased region" description="Basic residues" evidence="1">
    <location>
        <begin position="494"/>
        <end position="512"/>
    </location>
</feature>
<dbReference type="AlphaFoldDB" id="A0A0L0D468"/>
<dbReference type="PANTHER" id="PTHR46467:SF1">
    <property type="entry name" value="TETHER CONTAINING UBX DOMAIN FOR GLUT4"/>
    <property type="match status" value="1"/>
</dbReference>
<dbReference type="Pfam" id="PF09409">
    <property type="entry name" value="PUB"/>
    <property type="match status" value="1"/>
</dbReference>
<dbReference type="InterPro" id="IPR018997">
    <property type="entry name" value="PUB_domain"/>
</dbReference>
<dbReference type="InterPro" id="IPR029071">
    <property type="entry name" value="Ubiquitin-like_domsf"/>
</dbReference>
<dbReference type="PROSITE" id="PS50033">
    <property type="entry name" value="UBX"/>
    <property type="match status" value="1"/>
</dbReference>
<dbReference type="CDD" id="cd16118">
    <property type="entry name" value="UBX2_UBXN9"/>
    <property type="match status" value="1"/>
</dbReference>
<dbReference type="EMBL" id="GL349433">
    <property type="protein sequence ID" value="KNC46083.1"/>
    <property type="molecule type" value="Genomic_DNA"/>
</dbReference>